<comment type="caution">
    <text evidence="1">The sequence shown here is derived from an EMBL/GenBank/DDBJ whole genome shotgun (WGS) entry which is preliminary data.</text>
</comment>
<proteinExistence type="predicted"/>
<gene>
    <name evidence="1" type="ORF">E5288_WYG022808</name>
</gene>
<dbReference type="AlphaFoldDB" id="A0A6B0R4F3"/>
<name>A0A6B0R4F3_9CETA</name>
<dbReference type="EMBL" id="VBQZ03000014">
    <property type="protein sequence ID" value="MXQ82724.1"/>
    <property type="molecule type" value="Genomic_DNA"/>
</dbReference>
<sequence length="196" mass="22553">MQQWLSQRLAAGTRNHHLGDNGLHTVGWHVFVFRLERGGMLQLSPEERPLRHILDKGPDYSSELTDCFGKTHGIRRVIEGRLKSFKLSDLQTENYFKIFQEIEAFHIWSLGPALIEVTDAALPQFPLKKSNTTNLDPQRETCLKGHPSCTDMKTYGKSSCTSVGFTKKRNNQIQKTSYAQHQQVHQIRKKMMEIMT</sequence>
<dbReference type="Proteomes" id="UP000322234">
    <property type="component" value="Unassembled WGS sequence"/>
</dbReference>
<protein>
    <submittedName>
        <fullName evidence="1">Uncharacterized protein</fullName>
    </submittedName>
</protein>
<keyword evidence="2" id="KW-1185">Reference proteome</keyword>
<accession>A0A6B0R4F3</accession>
<evidence type="ECO:0000313" key="2">
    <source>
        <dbReference type="Proteomes" id="UP000322234"/>
    </source>
</evidence>
<evidence type="ECO:0000313" key="1">
    <source>
        <dbReference type="EMBL" id="MXQ82724.1"/>
    </source>
</evidence>
<organism evidence="1 2">
    <name type="scientific">Bos mutus</name>
    <name type="common">wild yak</name>
    <dbReference type="NCBI Taxonomy" id="72004"/>
    <lineage>
        <taxon>Eukaryota</taxon>
        <taxon>Metazoa</taxon>
        <taxon>Chordata</taxon>
        <taxon>Craniata</taxon>
        <taxon>Vertebrata</taxon>
        <taxon>Euteleostomi</taxon>
        <taxon>Mammalia</taxon>
        <taxon>Eutheria</taxon>
        <taxon>Laurasiatheria</taxon>
        <taxon>Artiodactyla</taxon>
        <taxon>Ruminantia</taxon>
        <taxon>Pecora</taxon>
        <taxon>Bovidae</taxon>
        <taxon>Bovinae</taxon>
        <taxon>Bos</taxon>
    </lineage>
</organism>
<reference evidence="1" key="1">
    <citation type="submission" date="2019-10" db="EMBL/GenBank/DDBJ databases">
        <title>The sequence and de novo assembly of the wild yak genome.</title>
        <authorList>
            <person name="Liu Y."/>
        </authorList>
    </citation>
    <scope>NUCLEOTIDE SEQUENCE [LARGE SCALE GENOMIC DNA]</scope>
    <source>
        <strain evidence="1">WY2019</strain>
    </source>
</reference>